<dbReference type="InterPro" id="IPR013320">
    <property type="entry name" value="ConA-like_dom_sf"/>
</dbReference>
<gene>
    <name evidence="6" type="ORF">JOF56_009353</name>
</gene>
<dbReference type="SUPFAM" id="SSF75005">
    <property type="entry name" value="Arabinanase/levansucrase/invertase"/>
    <property type="match status" value="1"/>
</dbReference>
<evidence type="ECO:0000313" key="7">
    <source>
        <dbReference type="Proteomes" id="UP001519332"/>
    </source>
</evidence>
<dbReference type="CDD" id="cd18617">
    <property type="entry name" value="GH43_XynB-like"/>
    <property type="match status" value="1"/>
</dbReference>
<dbReference type="PANTHER" id="PTHR42812">
    <property type="entry name" value="BETA-XYLOSIDASE"/>
    <property type="match status" value="1"/>
</dbReference>
<dbReference type="Gene3D" id="2.60.120.200">
    <property type="match status" value="1"/>
</dbReference>
<dbReference type="RefSeq" id="WP_307855567.1">
    <property type="nucleotide sequence ID" value="NZ_JAGINW010000001.1"/>
</dbReference>
<dbReference type="InterPro" id="IPR023296">
    <property type="entry name" value="Glyco_hydro_beta-prop_sf"/>
</dbReference>
<dbReference type="EMBL" id="JAGINW010000001">
    <property type="protein sequence ID" value="MBP2328968.1"/>
    <property type="molecule type" value="Genomic_DNA"/>
</dbReference>
<proteinExistence type="inferred from homology"/>
<evidence type="ECO:0000256" key="3">
    <source>
        <dbReference type="ARBA" id="ARBA00023295"/>
    </source>
</evidence>
<sequence>MTRNVSPGADAWPNPLIPGMNPDPSCIQVDDHYYAITSTFEYLPAIPVYRSDDLRTWHHIGNVATRQEQVGLLRCPAGGGVWAPTIRYFRGTFHVIVTVANSPRGCVLFTAQDPAGPWSDGLSFPGIYGIDPDLAWDGDDAYVTFSGLHRTESSIGPLDGIMQARVDLTSGELLEEPRRLWSGTGLSASEGPHLHLRDGFWYLFIAEGGTERGHAVSVARSRSIQGPFEGAPHNPVLTASGLDRPVISTGHGDLVTAPDGRDALLLLGTRPVDRARAFSVLGRETFVTTVDWIDGWPTPRPVELAPRQEPCVEHFELAGTAALDDPGWLAVRRPPAAVLAAVPQTRDGWLTLQGEGELLRSRTPAYVGRRQRHLACSVEVEVDCNGGSGGLALRFDEESSLTLLAERGTDPAVNTISAKIDLPGLCHSTSIDVPGGLVILRLGTKPPAPRYPPWAEGGDIITLSVVDANGGETEVANLDGRYWAVETATPFTGRVIGMIADDGRVHFRHFRYHGAAGT</sequence>
<dbReference type="Gene3D" id="2.115.10.20">
    <property type="entry name" value="Glycosyl hydrolase domain, family 43"/>
    <property type="match status" value="1"/>
</dbReference>
<dbReference type="InterPro" id="IPR006710">
    <property type="entry name" value="Glyco_hydro_43"/>
</dbReference>
<dbReference type="Pfam" id="PF04616">
    <property type="entry name" value="Glyco_hydro_43"/>
    <property type="match status" value="1"/>
</dbReference>
<evidence type="ECO:0000259" key="5">
    <source>
        <dbReference type="Pfam" id="PF17851"/>
    </source>
</evidence>
<keyword evidence="2 4" id="KW-0378">Hydrolase</keyword>
<feature type="domain" description="Beta-xylosidase C-terminal Concanavalin A-like" evidence="5">
    <location>
        <begin position="326"/>
        <end position="512"/>
    </location>
</feature>
<dbReference type="PANTHER" id="PTHR42812:SF12">
    <property type="entry name" value="BETA-XYLOSIDASE-RELATED"/>
    <property type="match status" value="1"/>
</dbReference>
<evidence type="ECO:0000256" key="2">
    <source>
        <dbReference type="ARBA" id="ARBA00022801"/>
    </source>
</evidence>
<reference evidence="6 7" key="1">
    <citation type="submission" date="2021-03" db="EMBL/GenBank/DDBJ databases">
        <title>Sequencing the genomes of 1000 actinobacteria strains.</title>
        <authorList>
            <person name="Klenk H.-P."/>
        </authorList>
    </citation>
    <scope>NUCLEOTIDE SEQUENCE [LARGE SCALE GENOMIC DNA]</scope>
    <source>
        <strain evidence="6 7">DSM 46670</strain>
    </source>
</reference>
<protein>
    <submittedName>
        <fullName evidence="6">Beta-xylosidase</fullName>
    </submittedName>
</protein>
<comment type="similarity">
    <text evidence="1 4">Belongs to the glycosyl hydrolase 43 family.</text>
</comment>
<name>A0ABS4TX30_9PSEU</name>
<evidence type="ECO:0000256" key="4">
    <source>
        <dbReference type="RuleBase" id="RU361187"/>
    </source>
</evidence>
<dbReference type="SUPFAM" id="SSF49899">
    <property type="entry name" value="Concanavalin A-like lectins/glucanases"/>
    <property type="match status" value="1"/>
</dbReference>
<dbReference type="InterPro" id="IPR051795">
    <property type="entry name" value="Glycosyl_Hydrlase_43"/>
</dbReference>
<keyword evidence="3 4" id="KW-0326">Glycosidase</keyword>
<dbReference type="InterPro" id="IPR041542">
    <property type="entry name" value="GH43_C2"/>
</dbReference>
<dbReference type="Proteomes" id="UP001519332">
    <property type="component" value="Unassembled WGS sequence"/>
</dbReference>
<evidence type="ECO:0000313" key="6">
    <source>
        <dbReference type="EMBL" id="MBP2328968.1"/>
    </source>
</evidence>
<accession>A0ABS4TX30</accession>
<dbReference type="Pfam" id="PF17851">
    <property type="entry name" value="GH43_C2"/>
    <property type="match status" value="1"/>
</dbReference>
<organism evidence="6 7">
    <name type="scientific">Kibdelosporangium banguiense</name>
    <dbReference type="NCBI Taxonomy" id="1365924"/>
    <lineage>
        <taxon>Bacteria</taxon>
        <taxon>Bacillati</taxon>
        <taxon>Actinomycetota</taxon>
        <taxon>Actinomycetes</taxon>
        <taxon>Pseudonocardiales</taxon>
        <taxon>Pseudonocardiaceae</taxon>
        <taxon>Kibdelosporangium</taxon>
    </lineage>
</organism>
<keyword evidence="7" id="KW-1185">Reference proteome</keyword>
<comment type="caution">
    <text evidence="6">The sequence shown here is derived from an EMBL/GenBank/DDBJ whole genome shotgun (WGS) entry which is preliminary data.</text>
</comment>
<evidence type="ECO:0000256" key="1">
    <source>
        <dbReference type="ARBA" id="ARBA00009865"/>
    </source>
</evidence>